<keyword evidence="5" id="KW-1185">Reference proteome</keyword>
<dbReference type="SUPFAM" id="SSF46689">
    <property type="entry name" value="Homeodomain-like"/>
    <property type="match status" value="2"/>
</dbReference>
<proteinExistence type="predicted"/>
<dbReference type="SMART" id="SM00342">
    <property type="entry name" value="HTH_ARAC"/>
    <property type="match status" value="1"/>
</dbReference>
<dbReference type="EMBL" id="LVJZ01000003">
    <property type="protein sequence ID" value="ODB97442.1"/>
    <property type="molecule type" value="Genomic_DNA"/>
</dbReference>
<keyword evidence="1" id="KW-0805">Transcription regulation</keyword>
<gene>
    <name evidence="4" type="ORF">A3196_12140</name>
</gene>
<dbReference type="Gene3D" id="3.20.80.10">
    <property type="entry name" value="Regulatory factor, effector binding domain"/>
    <property type="match status" value="1"/>
</dbReference>
<dbReference type="GO" id="GO:0003700">
    <property type="term" value="F:DNA-binding transcription factor activity"/>
    <property type="evidence" value="ECO:0007669"/>
    <property type="project" value="InterPro"/>
</dbReference>
<dbReference type="InterPro" id="IPR018060">
    <property type="entry name" value="HTH_AraC"/>
</dbReference>
<protein>
    <submittedName>
        <fullName evidence="4">AraC family transcriptional regulator</fullName>
    </submittedName>
</protein>
<dbReference type="PANTHER" id="PTHR40055">
    <property type="entry name" value="TRANSCRIPTIONAL REGULATOR YGIV-RELATED"/>
    <property type="match status" value="1"/>
</dbReference>
<reference evidence="4 5" key="1">
    <citation type="submission" date="2016-03" db="EMBL/GenBank/DDBJ databases">
        <title>Chemosynthetic sulphur-oxidizing symbionts of marine invertebrate animals are capable of nitrogen fixation.</title>
        <authorList>
            <person name="Petersen J.M."/>
            <person name="Kemper A."/>
            <person name="Gruber-Vodicka H."/>
            <person name="Cardini U."/>
            <person name="Geest Mvander."/>
            <person name="Kleiner M."/>
            <person name="Bulgheresi S."/>
            <person name="Fussmann M."/>
            <person name="Herbold C."/>
            <person name="Seah B.K.B."/>
            <person name="Antony C.Paul."/>
            <person name="Liu D."/>
            <person name="Belitz A."/>
            <person name="Weber M."/>
        </authorList>
    </citation>
    <scope>NUCLEOTIDE SEQUENCE [LARGE SCALE GENOMIC DNA]</scope>
    <source>
        <strain evidence="4">G_D</strain>
    </source>
</reference>
<dbReference type="InterPro" id="IPR010499">
    <property type="entry name" value="AraC_E-bd"/>
</dbReference>
<dbReference type="Gene3D" id="1.10.10.60">
    <property type="entry name" value="Homeodomain-like"/>
    <property type="match status" value="2"/>
</dbReference>
<dbReference type="InterPro" id="IPR050908">
    <property type="entry name" value="SmbC-like"/>
</dbReference>
<comment type="caution">
    <text evidence="4">The sequence shown here is derived from an EMBL/GenBank/DDBJ whole genome shotgun (WGS) entry which is preliminary data.</text>
</comment>
<keyword evidence="2" id="KW-0804">Transcription</keyword>
<name>A0A1E2USA7_9GAMM</name>
<accession>A0A1E2USA7</accession>
<evidence type="ECO:0000256" key="1">
    <source>
        <dbReference type="ARBA" id="ARBA00023015"/>
    </source>
</evidence>
<dbReference type="InterPro" id="IPR011256">
    <property type="entry name" value="Reg_factor_effector_dom_sf"/>
</dbReference>
<dbReference type="PANTHER" id="PTHR40055:SF1">
    <property type="entry name" value="TRANSCRIPTIONAL REGULATOR YGIV-RELATED"/>
    <property type="match status" value="1"/>
</dbReference>
<dbReference type="RefSeq" id="WP_069024525.1">
    <property type="nucleotide sequence ID" value="NZ_LVJZ01000003.1"/>
</dbReference>
<evidence type="ECO:0000256" key="2">
    <source>
        <dbReference type="ARBA" id="ARBA00023163"/>
    </source>
</evidence>
<evidence type="ECO:0000259" key="3">
    <source>
        <dbReference type="PROSITE" id="PS01124"/>
    </source>
</evidence>
<dbReference type="Proteomes" id="UP000094849">
    <property type="component" value="Unassembled WGS sequence"/>
</dbReference>
<dbReference type="PROSITE" id="PS01124">
    <property type="entry name" value="HTH_ARAC_FAMILY_2"/>
    <property type="match status" value="1"/>
</dbReference>
<dbReference type="AlphaFoldDB" id="A0A1E2USA7"/>
<dbReference type="SUPFAM" id="SSF55136">
    <property type="entry name" value="Probable bacterial effector-binding domain"/>
    <property type="match status" value="1"/>
</dbReference>
<sequence length="294" mass="33794">MKKTTAENYRQRVIRVIEYIHDHLDDDLNINLLADVAFMSPYHFHRIYREMARETLNATIRRLRLQRAAVELISSTKPILRIATSATYGSPEAFTRAFTNQFGETPTEYRSARRHSKANEPFVAMLPTAREEYRDMYNVEIVDFKPVNLIGYSHQGDYMEIGRTFEKLFVYAASHNLLSDSTRSIGLYFDDPKSVESKQLRAFAAISVADQMDLPETGEVPESNRIPGGTCVSLLFKGSYAELEKPYDWLFGHWLPQSGYEAADFPPFEEYLNDPKDTPPNELLTRINCIVTRA</sequence>
<evidence type="ECO:0000313" key="5">
    <source>
        <dbReference type="Proteomes" id="UP000094849"/>
    </source>
</evidence>
<dbReference type="InterPro" id="IPR029442">
    <property type="entry name" value="GyrI-like"/>
</dbReference>
<dbReference type="STRING" id="1818881.A3196_12140"/>
<dbReference type="Pfam" id="PF06445">
    <property type="entry name" value="GyrI-like"/>
    <property type="match status" value="1"/>
</dbReference>
<dbReference type="GO" id="GO:0043565">
    <property type="term" value="F:sequence-specific DNA binding"/>
    <property type="evidence" value="ECO:0007669"/>
    <property type="project" value="InterPro"/>
</dbReference>
<dbReference type="InterPro" id="IPR009057">
    <property type="entry name" value="Homeodomain-like_sf"/>
</dbReference>
<dbReference type="Pfam" id="PF12833">
    <property type="entry name" value="HTH_18"/>
    <property type="match status" value="1"/>
</dbReference>
<feature type="domain" description="HTH araC/xylS-type" evidence="3">
    <location>
        <begin position="14"/>
        <end position="112"/>
    </location>
</feature>
<evidence type="ECO:0000313" key="4">
    <source>
        <dbReference type="EMBL" id="ODB97442.1"/>
    </source>
</evidence>
<organism evidence="4 5">
    <name type="scientific">Candidatus Thiodiazotropha endoloripes</name>
    <dbReference type="NCBI Taxonomy" id="1818881"/>
    <lineage>
        <taxon>Bacteria</taxon>
        <taxon>Pseudomonadati</taxon>
        <taxon>Pseudomonadota</taxon>
        <taxon>Gammaproteobacteria</taxon>
        <taxon>Chromatiales</taxon>
        <taxon>Sedimenticolaceae</taxon>
        <taxon>Candidatus Thiodiazotropha</taxon>
    </lineage>
</organism>
<dbReference type="SMART" id="SM00871">
    <property type="entry name" value="AraC_E_bind"/>
    <property type="match status" value="1"/>
</dbReference>